<keyword evidence="4" id="KW-1185">Reference proteome</keyword>
<feature type="transmembrane region" description="Helical" evidence="2">
    <location>
        <begin position="241"/>
        <end position="259"/>
    </location>
</feature>
<reference evidence="3 4" key="1">
    <citation type="submission" date="2024-09" db="EMBL/GenBank/DDBJ databases">
        <authorList>
            <person name="Sun Q."/>
            <person name="Mori K."/>
        </authorList>
    </citation>
    <scope>NUCLEOTIDE SEQUENCE [LARGE SCALE GENOMIC DNA]</scope>
    <source>
        <strain evidence="3 4">JCM 10918</strain>
    </source>
</reference>
<feature type="transmembrane region" description="Helical" evidence="2">
    <location>
        <begin position="185"/>
        <end position="204"/>
    </location>
</feature>
<organism evidence="3 4">
    <name type="scientific">Streptomyces thermocoprophilus</name>
    <dbReference type="NCBI Taxonomy" id="78356"/>
    <lineage>
        <taxon>Bacteria</taxon>
        <taxon>Bacillati</taxon>
        <taxon>Actinomycetota</taxon>
        <taxon>Actinomycetes</taxon>
        <taxon>Kitasatosporales</taxon>
        <taxon>Streptomycetaceae</taxon>
        <taxon>Streptomyces</taxon>
    </lineage>
</organism>
<keyword evidence="2" id="KW-0472">Membrane</keyword>
<proteinExistence type="predicted"/>
<sequence length="312" mass="30708">MITRTSRPAKGRLSASLTEADSDADTESDPDTDALVRACTDSGAAGPAEAGPGLAPPCDRARDAMASGARASRIDGRPAAGAALGATGGGGSAGAVSPNAGRKVTYLTSLGGVTAGVMEVPVASAAGGVSVLPVVVASPGPEQARTGLPLRGERRCAVRRKKRDDAAGRGDAHGRYGAEAHAGTVLRLTSLATVVLALCGAVHFPLHRHGQPADVYGLALAMSGACLVSALLLAVRPSRTALCAAVVVPAALAGVQALSGRLGAPGLVRSLGLTLAPSWLASAVAVLAAATALAALLVLARVPGERRVATPT</sequence>
<accession>A0ABV5V767</accession>
<name>A0ABV5V767_9ACTN</name>
<evidence type="ECO:0000313" key="4">
    <source>
        <dbReference type="Proteomes" id="UP001589703"/>
    </source>
</evidence>
<feature type="compositionally biased region" description="Low complexity" evidence="1">
    <location>
        <begin position="43"/>
        <end position="57"/>
    </location>
</feature>
<feature type="transmembrane region" description="Helical" evidence="2">
    <location>
        <begin position="279"/>
        <end position="300"/>
    </location>
</feature>
<evidence type="ECO:0008006" key="5">
    <source>
        <dbReference type="Google" id="ProtNLM"/>
    </source>
</evidence>
<protein>
    <recommendedName>
        <fullName evidence="5">Integral membrane protein</fullName>
    </recommendedName>
</protein>
<evidence type="ECO:0000313" key="3">
    <source>
        <dbReference type="EMBL" id="MFB9733656.1"/>
    </source>
</evidence>
<dbReference type="EMBL" id="JBHMAR010000001">
    <property type="protein sequence ID" value="MFB9733656.1"/>
    <property type="molecule type" value="Genomic_DNA"/>
</dbReference>
<evidence type="ECO:0000256" key="1">
    <source>
        <dbReference type="SAM" id="MobiDB-lite"/>
    </source>
</evidence>
<keyword evidence="2" id="KW-0812">Transmembrane</keyword>
<gene>
    <name evidence="3" type="ORF">ACFFRO_00590</name>
</gene>
<comment type="caution">
    <text evidence="3">The sequence shown here is derived from an EMBL/GenBank/DDBJ whole genome shotgun (WGS) entry which is preliminary data.</text>
</comment>
<keyword evidence="2" id="KW-1133">Transmembrane helix</keyword>
<dbReference type="Proteomes" id="UP001589703">
    <property type="component" value="Unassembled WGS sequence"/>
</dbReference>
<dbReference type="RefSeq" id="WP_385857727.1">
    <property type="nucleotide sequence ID" value="NZ_JBHMAR010000001.1"/>
</dbReference>
<feature type="transmembrane region" description="Helical" evidence="2">
    <location>
        <begin position="216"/>
        <end position="234"/>
    </location>
</feature>
<feature type="region of interest" description="Disordered" evidence="1">
    <location>
        <begin position="1"/>
        <end position="73"/>
    </location>
</feature>
<evidence type="ECO:0000256" key="2">
    <source>
        <dbReference type="SAM" id="Phobius"/>
    </source>
</evidence>
<feature type="compositionally biased region" description="Acidic residues" evidence="1">
    <location>
        <begin position="20"/>
        <end position="32"/>
    </location>
</feature>